<keyword evidence="4" id="KW-0058">Aromatic hydrocarbons catabolism</keyword>
<dbReference type="OrthoDB" id="9800776at2"/>
<dbReference type="Gene3D" id="2.102.10.10">
    <property type="entry name" value="Rieske [2Fe-2S] iron-sulphur domain"/>
    <property type="match status" value="1"/>
</dbReference>
<dbReference type="InterPro" id="IPR015879">
    <property type="entry name" value="Ring_hydroxy_dOase_asu_C_dom"/>
</dbReference>
<dbReference type="PROSITE" id="PS00570">
    <property type="entry name" value="RING_HYDROXYL_ALPHA"/>
    <property type="match status" value="1"/>
</dbReference>
<comment type="similarity">
    <text evidence="1">Belongs to the bacterial ring-hydroxylating dioxygenase alpha subunit family.</text>
</comment>
<keyword evidence="12" id="KW-1185">Reference proteome</keyword>
<sequence>MNAEELKQVKEQLKEGHFPQWMVTDPEIYKLEQNKIFAKTWLFIGHESEVKEPGDYVTRMMADDPVLMMKNKKGEINAFLNSCSHRGTRLCTEDYGNKKAHSCPYHGWTYNLVGDLIGVVAGNKVFGEKMDKGDWGLRSIPRVESYQGMIFGNLDPDAIPLEEYLGDMKWYFDIMLGRSDGGMEVRGAPHRWVAKANWKMTSENFAADPYHVQTTHRSAVELELTPKDPMYASYGHQVVMNNGHGINVITSPTGESANKYQGMPEHMWPMFEKNLTQEQLDVFSKVTNFVGGVFPHLSFISTQSGTEGNKHNHLNFRVWRPIGPDKIEIWVWYMIDKALPEEDKEKSYRGFLNTFGAGGTLEQDDTENWARIVEASQGKMARDRGLNYDNVINYLMGFDNLEPDENFPGPGVAYPSCYTDHIARSMHKYWLELITADMEEENV</sequence>
<keyword evidence="3" id="KW-0479">Metal-binding</keyword>
<evidence type="ECO:0000256" key="5">
    <source>
        <dbReference type="ARBA" id="ARBA00022964"/>
    </source>
</evidence>
<evidence type="ECO:0000256" key="3">
    <source>
        <dbReference type="ARBA" id="ARBA00022723"/>
    </source>
</evidence>
<dbReference type="RefSeq" id="WP_125556181.1">
    <property type="nucleotide sequence ID" value="NZ_RBVX01000010.1"/>
</dbReference>
<dbReference type="Gene3D" id="3.90.380.10">
    <property type="entry name" value="Naphthalene 1,2-dioxygenase Alpha Subunit, Chain A, domain 1"/>
    <property type="match status" value="1"/>
</dbReference>
<organism evidence="11 12">
    <name type="scientific">Salibacterium salarium</name>
    <dbReference type="NCBI Taxonomy" id="284579"/>
    <lineage>
        <taxon>Bacteria</taxon>
        <taxon>Bacillati</taxon>
        <taxon>Bacillota</taxon>
        <taxon>Bacilli</taxon>
        <taxon>Bacillales</taxon>
        <taxon>Bacillaceae</taxon>
    </lineage>
</organism>
<dbReference type="AlphaFoldDB" id="A0A3R9P7N6"/>
<dbReference type="GO" id="GO:0005506">
    <property type="term" value="F:iron ion binding"/>
    <property type="evidence" value="ECO:0007669"/>
    <property type="project" value="InterPro"/>
</dbReference>
<dbReference type="SUPFAM" id="SSF50022">
    <property type="entry name" value="ISP domain"/>
    <property type="match status" value="1"/>
</dbReference>
<dbReference type="GO" id="GO:0004497">
    <property type="term" value="F:monooxygenase activity"/>
    <property type="evidence" value="ECO:0007669"/>
    <property type="project" value="UniProtKB-ARBA"/>
</dbReference>
<evidence type="ECO:0000256" key="6">
    <source>
        <dbReference type="ARBA" id="ARBA00023002"/>
    </source>
</evidence>
<dbReference type="InterPro" id="IPR001663">
    <property type="entry name" value="Rng_hydr_dOase-A"/>
</dbReference>
<evidence type="ECO:0000313" key="11">
    <source>
        <dbReference type="EMBL" id="RSL33117.1"/>
    </source>
</evidence>
<dbReference type="Pfam" id="PF00355">
    <property type="entry name" value="Rieske"/>
    <property type="match status" value="1"/>
</dbReference>
<dbReference type="CDD" id="cd08881">
    <property type="entry name" value="RHO_alpha_C_NDO-like"/>
    <property type="match status" value="1"/>
</dbReference>
<dbReference type="Pfam" id="PF00848">
    <property type="entry name" value="Ring_hydroxyl_A"/>
    <property type="match status" value="1"/>
</dbReference>
<evidence type="ECO:0000256" key="8">
    <source>
        <dbReference type="ARBA" id="ARBA00023014"/>
    </source>
</evidence>
<dbReference type="InterPro" id="IPR043266">
    <property type="entry name" value="RHO_NdoB-like_C"/>
</dbReference>
<evidence type="ECO:0000256" key="2">
    <source>
        <dbReference type="ARBA" id="ARBA00022714"/>
    </source>
</evidence>
<keyword evidence="2" id="KW-0001">2Fe-2S</keyword>
<dbReference type="GO" id="GO:0051213">
    <property type="term" value="F:dioxygenase activity"/>
    <property type="evidence" value="ECO:0007669"/>
    <property type="project" value="UniProtKB-KW"/>
</dbReference>
<keyword evidence="6" id="KW-0560">Oxidoreductase</keyword>
<feature type="domain" description="Rieske" evidence="10">
    <location>
        <begin position="41"/>
        <end position="137"/>
    </location>
</feature>
<gene>
    <name evidence="11" type="ORF">D7Z54_12510</name>
</gene>
<dbReference type="InterPro" id="IPR036922">
    <property type="entry name" value="Rieske_2Fe-2S_sf"/>
</dbReference>
<reference evidence="11 12" key="1">
    <citation type="submission" date="2018-10" db="EMBL/GenBank/DDBJ databases">
        <title>Draft genome sequence of Bacillus salarius IM0101, isolated from a hypersaline soil in Inner Mongolia, China.</title>
        <authorList>
            <person name="Yamprayoonswat W."/>
            <person name="Boonvisut S."/>
            <person name="Jumpathong W."/>
            <person name="Sittihan S."/>
            <person name="Ruangsuj P."/>
            <person name="Wanthongcharoen S."/>
            <person name="Thongpramul N."/>
            <person name="Pimmason S."/>
            <person name="Yu B."/>
            <person name="Yasawong M."/>
        </authorList>
    </citation>
    <scope>NUCLEOTIDE SEQUENCE [LARGE SCALE GENOMIC DNA]</scope>
    <source>
        <strain evidence="11 12">IM0101</strain>
    </source>
</reference>
<dbReference type="GO" id="GO:0051537">
    <property type="term" value="F:2 iron, 2 sulfur cluster binding"/>
    <property type="evidence" value="ECO:0007669"/>
    <property type="project" value="UniProtKB-KW"/>
</dbReference>
<protein>
    <submittedName>
        <fullName evidence="11">Aromatic ring-hydroxylating dioxygenase subunit alpha</fullName>
    </submittedName>
</protein>
<name>A0A3R9P7N6_9BACI</name>
<dbReference type="PANTHER" id="PTHR43756:SF1">
    <property type="entry name" value="3-PHENYLPROPIONATE_CINNAMIC ACID DIOXYGENASE SUBUNIT ALPHA"/>
    <property type="match status" value="1"/>
</dbReference>
<keyword evidence="9" id="KW-0520">NAD</keyword>
<dbReference type="InterPro" id="IPR017941">
    <property type="entry name" value="Rieske_2Fe-2S"/>
</dbReference>
<evidence type="ECO:0000259" key="10">
    <source>
        <dbReference type="PROSITE" id="PS51296"/>
    </source>
</evidence>
<dbReference type="PRINTS" id="PR00090">
    <property type="entry name" value="RNGDIOXGNASE"/>
</dbReference>
<keyword evidence="8" id="KW-0411">Iron-sulfur</keyword>
<evidence type="ECO:0000256" key="9">
    <source>
        <dbReference type="ARBA" id="ARBA00023027"/>
    </source>
</evidence>
<keyword evidence="5 11" id="KW-0223">Dioxygenase</keyword>
<evidence type="ECO:0000313" key="12">
    <source>
        <dbReference type="Proteomes" id="UP000275076"/>
    </source>
</evidence>
<keyword evidence="7" id="KW-0408">Iron</keyword>
<dbReference type="GO" id="GO:0016705">
    <property type="term" value="F:oxidoreductase activity, acting on paired donors, with incorporation or reduction of molecular oxygen"/>
    <property type="evidence" value="ECO:0007669"/>
    <property type="project" value="UniProtKB-ARBA"/>
</dbReference>
<dbReference type="PANTHER" id="PTHR43756">
    <property type="entry name" value="CHOLINE MONOOXYGENASE, CHLOROPLASTIC"/>
    <property type="match status" value="1"/>
</dbReference>
<dbReference type="EMBL" id="RBVX01000010">
    <property type="protein sequence ID" value="RSL33117.1"/>
    <property type="molecule type" value="Genomic_DNA"/>
</dbReference>
<dbReference type="SUPFAM" id="SSF55961">
    <property type="entry name" value="Bet v1-like"/>
    <property type="match status" value="1"/>
</dbReference>
<evidence type="ECO:0000256" key="7">
    <source>
        <dbReference type="ARBA" id="ARBA00023004"/>
    </source>
</evidence>
<proteinExistence type="inferred from homology"/>
<evidence type="ECO:0000256" key="1">
    <source>
        <dbReference type="ARBA" id="ARBA00008751"/>
    </source>
</evidence>
<dbReference type="Proteomes" id="UP000275076">
    <property type="component" value="Unassembled WGS sequence"/>
</dbReference>
<evidence type="ECO:0000256" key="4">
    <source>
        <dbReference type="ARBA" id="ARBA00022797"/>
    </source>
</evidence>
<comment type="caution">
    <text evidence="11">The sequence shown here is derived from an EMBL/GenBank/DDBJ whole genome shotgun (WGS) entry which is preliminary data.</text>
</comment>
<accession>A0A3R9P7N6</accession>
<dbReference type="PROSITE" id="PS51296">
    <property type="entry name" value="RIESKE"/>
    <property type="match status" value="1"/>
</dbReference>
<dbReference type="InterPro" id="IPR015881">
    <property type="entry name" value="ARHD_Rieske_2Fe_2S"/>
</dbReference>